<proteinExistence type="predicted"/>
<dbReference type="GO" id="GO:0003700">
    <property type="term" value="F:DNA-binding transcription factor activity"/>
    <property type="evidence" value="ECO:0007669"/>
    <property type="project" value="TreeGrafter"/>
</dbReference>
<feature type="domain" description="C2H2-type" evidence="2">
    <location>
        <begin position="38"/>
        <end position="65"/>
    </location>
</feature>
<keyword evidence="1" id="KW-0862">Zinc</keyword>
<protein>
    <recommendedName>
        <fullName evidence="2">C2H2-type domain-containing protein</fullName>
    </recommendedName>
</protein>
<gene>
    <name evidence="3" type="ORF">F3Y22_tig00110020pilonHSYRG00024</name>
</gene>
<dbReference type="InterPro" id="IPR013087">
    <property type="entry name" value="Znf_C2H2_type"/>
</dbReference>
<evidence type="ECO:0000259" key="2">
    <source>
        <dbReference type="PROSITE" id="PS50157"/>
    </source>
</evidence>
<dbReference type="PANTHER" id="PTHR46353:SF22">
    <property type="entry name" value="ZINC FINGER PROTEIN 6-LIKE"/>
    <property type="match status" value="1"/>
</dbReference>
<dbReference type="Proteomes" id="UP000436088">
    <property type="component" value="Unassembled WGS sequence"/>
</dbReference>
<dbReference type="GO" id="GO:0008270">
    <property type="term" value="F:zinc ion binding"/>
    <property type="evidence" value="ECO:0007669"/>
    <property type="project" value="UniProtKB-KW"/>
</dbReference>
<dbReference type="OrthoDB" id="772256at2759"/>
<dbReference type="PROSITE" id="PS00028">
    <property type="entry name" value="ZINC_FINGER_C2H2_1"/>
    <property type="match status" value="1"/>
</dbReference>
<dbReference type="GO" id="GO:0009736">
    <property type="term" value="P:cytokinin-activated signaling pathway"/>
    <property type="evidence" value="ECO:0007669"/>
    <property type="project" value="TreeGrafter"/>
</dbReference>
<keyword evidence="1" id="KW-0863">Zinc-finger</keyword>
<dbReference type="InterPro" id="IPR044299">
    <property type="entry name" value="GIS3/ZFP5/ZFP6"/>
</dbReference>
<dbReference type="AlphaFoldDB" id="A0A6A3BMA5"/>
<keyword evidence="4" id="KW-1185">Reference proteome</keyword>
<dbReference type="GO" id="GO:0005634">
    <property type="term" value="C:nucleus"/>
    <property type="evidence" value="ECO:0007669"/>
    <property type="project" value="TreeGrafter"/>
</dbReference>
<dbReference type="EMBL" id="VEPZ02000817">
    <property type="protein sequence ID" value="KAE8717774.1"/>
    <property type="molecule type" value="Genomic_DNA"/>
</dbReference>
<evidence type="ECO:0000313" key="4">
    <source>
        <dbReference type="Proteomes" id="UP000436088"/>
    </source>
</evidence>
<dbReference type="GO" id="GO:0010090">
    <property type="term" value="P:trichome morphogenesis"/>
    <property type="evidence" value="ECO:0007669"/>
    <property type="project" value="InterPro"/>
</dbReference>
<sequence>MSESKNNAVDQSSSTIKLFGFPVYVENKVAEIDYHKRLKCQFCHRGFLNSQALGGHQNAHKRERRVHHQQNQRLLTSGPLITVHSARSRPSMHPRSPDHAVWFRGLAASSLPMLLLPPRVSVGHFQVQTDVGVGSVLDSSLAREVNGEGKIDLRLRLAPSGTTSSRFVDPMPDKGFK</sequence>
<evidence type="ECO:0000256" key="1">
    <source>
        <dbReference type="PROSITE-ProRule" id="PRU00042"/>
    </source>
</evidence>
<dbReference type="GO" id="GO:0000976">
    <property type="term" value="F:transcription cis-regulatory region binding"/>
    <property type="evidence" value="ECO:0007669"/>
    <property type="project" value="TreeGrafter"/>
</dbReference>
<dbReference type="PROSITE" id="PS50157">
    <property type="entry name" value="ZINC_FINGER_C2H2_2"/>
    <property type="match status" value="1"/>
</dbReference>
<dbReference type="PANTHER" id="PTHR46353">
    <property type="entry name" value="ZINC FINGER PROTEIN 5"/>
    <property type="match status" value="1"/>
</dbReference>
<organism evidence="3 4">
    <name type="scientific">Hibiscus syriacus</name>
    <name type="common">Rose of Sharon</name>
    <dbReference type="NCBI Taxonomy" id="106335"/>
    <lineage>
        <taxon>Eukaryota</taxon>
        <taxon>Viridiplantae</taxon>
        <taxon>Streptophyta</taxon>
        <taxon>Embryophyta</taxon>
        <taxon>Tracheophyta</taxon>
        <taxon>Spermatophyta</taxon>
        <taxon>Magnoliopsida</taxon>
        <taxon>eudicotyledons</taxon>
        <taxon>Gunneridae</taxon>
        <taxon>Pentapetalae</taxon>
        <taxon>rosids</taxon>
        <taxon>malvids</taxon>
        <taxon>Malvales</taxon>
        <taxon>Malvaceae</taxon>
        <taxon>Malvoideae</taxon>
        <taxon>Hibiscus</taxon>
    </lineage>
</organism>
<dbReference type="GO" id="GO:0009740">
    <property type="term" value="P:gibberellic acid mediated signaling pathway"/>
    <property type="evidence" value="ECO:0007669"/>
    <property type="project" value="TreeGrafter"/>
</dbReference>
<reference evidence="3" key="1">
    <citation type="submission" date="2019-09" db="EMBL/GenBank/DDBJ databases">
        <title>Draft genome information of white flower Hibiscus syriacus.</title>
        <authorList>
            <person name="Kim Y.-M."/>
        </authorList>
    </citation>
    <scope>NUCLEOTIDE SEQUENCE [LARGE SCALE GENOMIC DNA]</scope>
    <source>
        <strain evidence="3">YM2019G1</strain>
    </source>
</reference>
<accession>A0A6A3BMA5</accession>
<name>A0A6A3BMA5_HIBSY</name>
<evidence type="ECO:0000313" key="3">
    <source>
        <dbReference type="EMBL" id="KAE8717774.1"/>
    </source>
</evidence>
<comment type="caution">
    <text evidence="3">The sequence shown here is derived from an EMBL/GenBank/DDBJ whole genome shotgun (WGS) entry which is preliminary data.</text>
</comment>
<keyword evidence="1" id="KW-0479">Metal-binding</keyword>